<dbReference type="AlphaFoldDB" id="A0AA43TVH6"/>
<dbReference type="GO" id="GO:0034399">
    <property type="term" value="C:nuclear periphery"/>
    <property type="evidence" value="ECO:0007669"/>
    <property type="project" value="TreeGrafter"/>
</dbReference>
<dbReference type="PANTHER" id="PTHR13028:SF0">
    <property type="entry name" value="RRNA-PROCESSING PROTEIN EBP2-RELATED"/>
    <property type="match status" value="1"/>
</dbReference>
<evidence type="ECO:0000256" key="1">
    <source>
        <dbReference type="ARBA" id="ARBA00004604"/>
    </source>
</evidence>
<keyword evidence="4" id="KW-0175">Coiled coil</keyword>
<evidence type="ECO:0000256" key="2">
    <source>
        <dbReference type="ARBA" id="ARBA00007336"/>
    </source>
</evidence>
<evidence type="ECO:0000313" key="8">
    <source>
        <dbReference type="Proteomes" id="UP001161017"/>
    </source>
</evidence>
<evidence type="ECO:0000256" key="6">
    <source>
        <dbReference type="SAM" id="MobiDB-lite"/>
    </source>
</evidence>
<comment type="similarity">
    <text evidence="2">Belongs to the EBP2 family.</text>
</comment>
<reference evidence="7" key="1">
    <citation type="journal article" date="2023" name="Genome Biol. Evol.">
        <title>First Whole Genome Sequence and Flow Cytometry Genome Size Data for the Lichen-Forming Fungus Ramalina farinacea (Ascomycota).</title>
        <authorList>
            <person name="Llewellyn T."/>
            <person name="Mian S."/>
            <person name="Hill R."/>
            <person name="Leitch I.J."/>
            <person name="Gaya E."/>
        </authorList>
    </citation>
    <scope>NUCLEOTIDE SEQUENCE</scope>
    <source>
        <strain evidence="7">LIQ254RAFAR</strain>
    </source>
</reference>
<keyword evidence="5" id="KW-0539">Nucleus</keyword>
<feature type="compositionally biased region" description="Basic and acidic residues" evidence="6">
    <location>
        <begin position="12"/>
        <end position="31"/>
    </location>
</feature>
<gene>
    <name evidence="7" type="primary">ebp2</name>
    <name evidence="7" type="ORF">OHK93_008697</name>
</gene>
<feature type="compositionally biased region" description="Basic residues" evidence="6">
    <location>
        <begin position="406"/>
        <end position="418"/>
    </location>
</feature>
<feature type="compositionally biased region" description="Acidic residues" evidence="6">
    <location>
        <begin position="133"/>
        <end position="150"/>
    </location>
</feature>
<name>A0AA43TVH6_9LECA</name>
<feature type="compositionally biased region" description="Acidic residues" evidence="6">
    <location>
        <begin position="60"/>
        <end position="73"/>
    </location>
</feature>
<accession>A0AA43TVH6</accession>
<evidence type="ECO:0000256" key="3">
    <source>
        <dbReference type="ARBA" id="ARBA00022517"/>
    </source>
</evidence>
<feature type="region of interest" description="Disordered" evidence="6">
    <location>
        <begin position="320"/>
        <end position="418"/>
    </location>
</feature>
<feature type="compositionally biased region" description="Acidic residues" evidence="6">
    <location>
        <begin position="328"/>
        <end position="337"/>
    </location>
</feature>
<evidence type="ECO:0000256" key="5">
    <source>
        <dbReference type="ARBA" id="ARBA00023242"/>
    </source>
</evidence>
<organism evidence="7 8">
    <name type="scientific">Ramalina farinacea</name>
    <dbReference type="NCBI Taxonomy" id="258253"/>
    <lineage>
        <taxon>Eukaryota</taxon>
        <taxon>Fungi</taxon>
        <taxon>Dikarya</taxon>
        <taxon>Ascomycota</taxon>
        <taxon>Pezizomycotina</taxon>
        <taxon>Lecanoromycetes</taxon>
        <taxon>OSLEUM clade</taxon>
        <taxon>Lecanoromycetidae</taxon>
        <taxon>Lecanorales</taxon>
        <taxon>Lecanorineae</taxon>
        <taxon>Ramalinaceae</taxon>
        <taxon>Ramalina</taxon>
    </lineage>
</organism>
<proteinExistence type="inferred from homology"/>
<feature type="compositionally biased region" description="Basic and acidic residues" evidence="6">
    <location>
        <begin position="339"/>
        <end position="357"/>
    </location>
</feature>
<feature type="compositionally biased region" description="Basic and acidic residues" evidence="6">
    <location>
        <begin position="264"/>
        <end position="288"/>
    </location>
</feature>
<feature type="compositionally biased region" description="Polar residues" evidence="6">
    <location>
        <begin position="110"/>
        <end position="131"/>
    </location>
</feature>
<dbReference type="InterPro" id="IPR008610">
    <property type="entry name" value="Ebp2"/>
</dbReference>
<sequence length="418" mass="46289">MAKKSKLLTALDAHKGRNINLEKQRKQEKQAAKRKHARAQDEVDEKENLDLEADGAASESGDEYDGWETEQSQDNEISIPLDGESDSASSIGEEDDDEEIDVVMSKDLMNGSTTVATSGSSHGNPTHKSTQPEGEDASEDPDEDEDEDIPLSDLSSLASSDKADLLPHQRLTINNTTALLAAHNSITLPPTLPFSAHQTLLTPTPIHIPDINDDLNRELAFYKQCLDAANQGRELLSQEGVPFSRPGDYFAEMVKSDEQMGKVKQKMVDDAAGKKAAQEARRQRDLKRFGKQVQVAKEQERAKEKRRTLEKIDLLKRKRKNNDSGNTNEEDMFDVALEDAAKEDRQSRSSRDRKGRDAGGPPHKRQKKDQKFGFGGKKRFSKSGDAVSTGDMSGFSAKKMKENKGGTKRLGKSRRAKA</sequence>
<dbReference type="PANTHER" id="PTHR13028">
    <property type="entry name" value="RRNA PROCESSING PROTEIN EBNA1-BINDING PROTEIN-RELATED"/>
    <property type="match status" value="1"/>
</dbReference>
<comment type="caution">
    <text evidence="7">The sequence shown here is derived from an EMBL/GenBank/DDBJ whole genome shotgun (WGS) entry which is preliminary data.</text>
</comment>
<protein>
    <submittedName>
        <fullName evidence="7">rRNA-processing protein EBP2</fullName>
    </submittedName>
</protein>
<feature type="region of interest" description="Disordered" evidence="6">
    <location>
        <begin position="1"/>
        <end position="151"/>
    </location>
</feature>
<feature type="region of interest" description="Disordered" evidence="6">
    <location>
        <begin position="264"/>
        <end position="305"/>
    </location>
</feature>
<feature type="compositionally biased region" description="Basic and acidic residues" evidence="6">
    <location>
        <begin position="38"/>
        <end position="49"/>
    </location>
</feature>
<dbReference type="Proteomes" id="UP001161017">
    <property type="component" value="Unassembled WGS sequence"/>
</dbReference>
<evidence type="ECO:0000256" key="4">
    <source>
        <dbReference type="ARBA" id="ARBA00023054"/>
    </source>
</evidence>
<dbReference type="GO" id="GO:0042273">
    <property type="term" value="P:ribosomal large subunit biogenesis"/>
    <property type="evidence" value="ECO:0007669"/>
    <property type="project" value="TreeGrafter"/>
</dbReference>
<dbReference type="GO" id="GO:0005730">
    <property type="term" value="C:nucleolus"/>
    <property type="evidence" value="ECO:0007669"/>
    <property type="project" value="UniProtKB-SubCell"/>
</dbReference>
<dbReference type="EMBL" id="JAPUFD010000009">
    <property type="protein sequence ID" value="MDI1489419.1"/>
    <property type="molecule type" value="Genomic_DNA"/>
</dbReference>
<comment type="subcellular location">
    <subcellularLocation>
        <location evidence="1">Nucleus</location>
        <location evidence="1">Nucleolus</location>
    </subcellularLocation>
</comment>
<dbReference type="GO" id="GO:0030687">
    <property type="term" value="C:preribosome, large subunit precursor"/>
    <property type="evidence" value="ECO:0007669"/>
    <property type="project" value="TreeGrafter"/>
</dbReference>
<evidence type="ECO:0000313" key="7">
    <source>
        <dbReference type="EMBL" id="MDI1489419.1"/>
    </source>
</evidence>
<dbReference type="Pfam" id="PF05890">
    <property type="entry name" value="Ebp2"/>
    <property type="match status" value="1"/>
</dbReference>
<keyword evidence="3" id="KW-0690">Ribosome biogenesis</keyword>
<feature type="compositionally biased region" description="Acidic residues" evidence="6">
    <location>
        <begin position="92"/>
        <end position="101"/>
    </location>
</feature>
<keyword evidence="8" id="KW-1185">Reference proteome</keyword>
<dbReference type="GO" id="GO:0006364">
    <property type="term" value="P:rRNA processing"/>
    <property type="evidence" value="ECO:0007669"/>
    <property type="project" value="TreeGrafter"/>
</dbReference>